<reference evidence="1" key="1">
    <citation type="journal article" date="2014" name="ISME J.">
        <title>Genomic properties of Marine Group A bacteria indicate a role in the marine sulfur cycle.</title>
        <authorList>
            <person name="Wright J.J."/>
            <person name="Mewis K."/>
            <person name="Hanson N.W."/>
            <person name="Konwar K.M."/>
            <person name="Maas K.R."/>
            <person name="Hallam S.J."/>
        </authorList>
    </citation>
    <scope>NUCLEOTIDE SEQUENCE</scope>
</reference>
<name>S4W452_9BACT</name>
<accession>S4W452</accession>
<dbReference type="SUPFAM" id="SSF49384">
    <property type="entry name" value="Carbohydrate-binding domain"/>
    <property type="match status" value="1"/>
</dbReference>
<dbReference type="CDD" id="cd08547">
    <property type="entry name" value="Type_II_cohesin"/>
    <property type="match status" value="1"/>
</dbReference>
<dbReference type="PROSITE" id="PS51257">
    <property type="entry name" value="PROKAR_LIPOPROTEIN"/>
    <property type="match status" value="1"/>
</dbReference>
<sequence length="313" mass="35277">MKIHKPYTSIWQPSVLAIVLLVTSCDLFTNIDNLFDPEHPDFRNPETLLFSGPAEGEIVQSNTVIFSWEHADSVYHIDTSSTSNVSDRIEYSYRLTGRNWSTWESGESLWYSPFTHWQYDNSTGIHSLTLGPLEDGPQLFEVRMKYPTGVFEYNWPMRSFSIDAMEGTALMISPMQTYIDSAEAFYAHVRVLDAVDLMGINLKLQYDPSMLHIREYTLMDDSLDFLLQSHADNLNDFVFITHDSLAGTFDLSIGIAGGNFTGVNGSGALVQFTFDHIGERGNTTIEILDESTLRDINNTTTLNATGDGHVTVW</sequence>
<dbReference type="AlphaFoldDB" id="S4W452"/>
<evidence type="ECO:0008006" key="2">
    <source>
        <dbReference type="Google" id="ProtNLM"/>
    </source>
</evidence>
<dbReference type="EMBL" id="KF170416">
    <property type="protein sequence ID" value="AGO87867.1"/>
    <property type="molecule type" value="Genomic_DNA"/>
</dbReference>
<dbReference type="InterPro" id="IPR008965">
    <property type="entry name" value="CBM2/CBM3_carb-bd_dom_sf"/>
</dbReference>
<dbReference type="Gene3D" id="2.60.40.680">
    <property type="match status" value="1"/>
</dbReference>
<proteinExistence type="predicted"/>
<evidence type="ECO:0000313" key="1">
    <source>
        <dbReference type="EMBL" id="AGO87867.1"/>
    </source>
</evidence>
<protein>
    <recommendedName>
        <fullName evidence="2">Cohesin domain-containing protein</fullName>
    </recommendedName>
</protein>
<dbReference type="GO" id="GO:0030246">
    <property type="term" value="F:carbohydrate binding"/>
    <property type="evidence" value="ECO:0007669"/>
    <property type="project" value="InterPro"/>
</dbReference>
<organism evidence="1">
    <name type="scientific">uncultured bacterium FGYC_13M19</name>
    <dbReference type="NCBI Taxonomy" id="1343844"/>
    <lineage>
        <taxon>Bacteria</taxon>
        <taxon>environmental samples</taxon>
    </lineage>
</organism>